<gene>
    <name evidence="3" type="ORF">VitviT2T_022358</name>
</gene>
<evidence type="ECO:0000259" key="1">
    <source>
        <dbReference type="Pfam" id="PF14576"/>
    </source>
</evidence>
<dbReference type="EMBL" id="CP126661">
    <property type="protein sequence ID" value="WKA04307.1"/>
    <property type="molecule type" value="Genomic_DNA"/>
</dbReference>
<evidence type="ECO:0000259" key="2">
    <source>
        <dbReference type="Pfam" id="PF14577"/>
    </source>
</evidence>
<dbReference type="PANTHER" id="PTHR33232">
    <property type="entry name" value="PROTEIN SIEVE ELEMENT OCCLUSION B-LIKE"/>
    <property type="match status" value="1"/>
</dbReference>
<dbReference type="Pfam" id="PF14576">
    <property type="entry name" value="SEO_N"/>
    <property type="match status" value="1"/>
</dbReference>
<evidence type="ECO:0000313" key="3">
    <source>
        <dbReference type="EMBL" id="WKA04307.1"/>
    </source>
</evidence>
<reference evidence="3 4" key="1">
    <citation type="journal article" date="2023" name="Hortic Res">
        <title>The complete reference genome for grapevine (Vitis vinifera L.) genetics and breeding.</title>
        <authorList>
            <person name="Shi X."/>
            <person name="Cao S."/>
            <person name="Wang X."/>
            <person name="Huang S."/>
            <person name="Wang Y."/>
            <person name="Liu Z."/>
            <person name="Liu W."/>
            <person name="Leng X."/>
            <person name="Peng Y."/>
            <person name="Wang N."/>
            <person name="Wang Y."/>
            <person name="Ma Z."/>
            <person name="Xu X."/>
            <person name="Zhang F."/>
            <person name="Xue H."/>
            <person name="Zhong H."/>
            <person name="Wang Y."/>
            <person name="Zhang K."/>
            <person name="Velt A."/>
            <person name="Avia K."/>
            <person name="Holtgrawe D."/>
            <person name="Grimplet J."/>
            <person name="Matus J.T."/>
            <person name="Ware D."/>
            <person name="Wu X."/>
            <person name="Wang H."/>
            <person name="Liu C."/>
            <person name="Fang Y."/>
            <person name="Rustenholz C."/>
            <person name="Cheng Z."/>
            <person name="Xiao H."/>
            <person name="Zhou Y."/>
        </authorList>
    </citation>
    <scope>NUCLEOTIDE SEQUENCE [LARGE SCALE GENOMIC DNA]</scope>
    <source>
        <strain evidence="4">cv. Pinot noir / PN40024</strain>
        <tissue evidence="3">Leaf</tissue>
    </source>
</reference>
<feature type="domain" description="Sieve element occlusion N-terminal" evidence="1">
    <location>
        <begin position="24"/>
        <end position="314"/>
    </location>
</feature>
<accession>A0ABY9DBL2</accession>
<dbReference type="Proteomes" id="UP001227230">
    <property type="component" value="Chromosome 14"/>
</dbReference>
<organism evidence="3 4">
    <name type="scientific">Vitis vinifera</name>
    <name type="common">Grape</name>
    <dbReference type="NCBI Taxonomy" id="29760"/>
    <lineage>
        <taxon>Eukaryota</taxon>
        <taxon>Viridiplantae</taxon>
        <taxon>Streptophyta</taxon>
        <taxon>Embryophyta</taxon>
        <taxon>Tracheophyta</taxon>
        <taxon>Spermatophyta</taxon>
        <taxon>Magnoliopsida</taxon>
        <taxon>eudicotyledons</taxon>
        <taxon>Gunneridae</taxon>
        <taxon>Pentapetalae</taxon>
        <taxon>rosids</taxon>
        <taxon>Vitales</taxon>
        <taxon>Vitaceae</taxon>
        <taxon>Viteae</taxon>
        <taxon>Vitis</taxon>
    </lineage>
</organism>
<protein>
    <recommendedName>
        <fullName evidence="5">Protein SIEVE ELEMENT OCCLUSION B</fullName>
    </recommendedName>
</protein>
<proteinExistence type="predicted"/>
<sequence>MSSEQTSENMQKLIKFDRLKFSASEDNMMLKQIEATHEPDGREFDVKPLLHLVEQIFTCATPKSDVTFDSLDLKTNDVEALEDKTHQAGFISTLEALAYTIDRISCEIRCKCSGGEEAHQRAISVLNMVSSHPWDAKLVLTLSAFAVNYGEFWLVFQSYNSNDLAKSMAILKQVPEILGRSSMLKPQFNSIKDLIKAMLDVANCIVKFRELPSQYITTDESAFSTALANIPIAVYWTIRCVVACASQIARLKGLQGDEHPLSTSEAWEISALVHKVRNIHNHLRDKLDACHKHIDDKRRMEAYQMLLELFKTSHSDNMKVLKALIYARDNQNPLFHGATHRRVDIDVFKDTHVLLLISNLDISHDELEVLEDIYRESLKKRPGIQYEIVWLPIIDQSDPWMESSQKLFENHRARMPWYARHDPLRSPSPEDGAVITFIKKEWHYGRKPILVVLGPQGQVVCQNALHMMWIWKDEAFPFTASREEDLWKEATWKLDFLVDGIDPRISEWIAAGKIICLYGGDDIEWIQRFTTIAKKVAESAGISLEMVYVGKSNPKELVYTNIKTIIEDKLSHHLKGLTSIWYFWVRIESMLYSKMRLGQTVEKDPTMQEILKMLSFDNSHEGWALLSKGSEEITKAKGDSFLTCLRQYNQWEVHVQKKGFLQALKDHLLQIHPPHHCNQFELLVAAGMIPETLVCSECGRKMEKFFVYRCCDV</sequence>
<dbReference type="InterPro" id="IPR039299">
    <property type="entry name" value="SEOA"/>
</dbReference>
<dbReference type="InterPro" id="IPR027942">
    <property type="entry name" value="SEO_N"/>
</dbReference>
<evidence type="ECO:0008006" key="5">
    <source>
        <dbReference type="Google" id="ProtNLM"/>
    </source>
</evidence>
<dbReference type="InterPro" id="IPR027944">
    <property type="entry name" value="SEO_C"/>
</dbReference>
<name>A0ABY9DBL2_VITVI</name>
<feature type="domain" description="Sieve element occlusion C-terminal" evidence="2">
    <location>
        <begin position="481"/>
        <end position="711"/>
    </location>
</feature>
<dbReference type="PANTHER" id="PTHR33232:SF16">
    <property type="entry name" value="PROTEIN SIEVE ELEMENT OCCLUSION A"/>
    <property type="match status" value="1"/>
</dbReference>
<evidence type="ECO:0000313" key="4">
    <source>
        <dbReference type="Proteomes" id="UP001227230"/>
    </source>
</evidence>
<keyword evidence="4" id="KW-1185">Reference proteome</keyword>
<dbReference type="Pfam" id="PF14577">
    <property type="entry name" value="SEO_C"/>
    <property type="match status" value="1"/>
</dbReference>